<reference evidence="1" key="1">
    <citation type="submission" date="2022-01" db="EMBL/GenBank/DDBJ databases">
        <title>Novel species in genus Dyadobacter.</title>
        <authorList>
            <person name="Ma C."/>
        </authorList>
    </citation>
    <scope>NUCLEOTIDE SEQUENCE</scope>
    <source>
        <strain evidence="1">CY357</strain>
    </source>
</reference>
<gene>
    <name evidence="1" type="ORF">L0661_02695</name>
</gene>
<accession>A0A9X1TSE6</accession>
<sequence length="418" mass="47711">MAGFECTDQLNNSGERVDLLEMTGHLELIRADYARISLLGISTVREGIRWSFVERRPYEYDFSPVLEMMRAADEHDVQQIWDICHFGYPDDLSPFHPKFTARFVALCEAFVDFYLQNNPGKLLLVTPINEVSFISWLGGEVAGTVPYCTKNGWELKYALMRAYIAGARAMKQRSGLVRIVTTEPLVNMVPDFDPDLEDLATAAAQNEQQFQSVDMLCGRICPELGGSEDLVDVIGFNFYYNNQWIIGGYQFLGWNDPVPDPRWKPLADLLQAGYERYNKPIIISETSHPKEDRPLWINMIASECADVLDRGVPLLGVCLYPIIDRPDWDHLHIWHHSGLWDNDFSSKYSRVLHEESQHALMAAQMLITKTLEAKKQSDIHLNITDPGNVSDRKTNDFNTEDLATMKTSDFDPESLSYN</sequence>
<name>A0A9X1TSE6_9BACT</name>
<dbReference type="InterPro" id="IPR017853">
    <property type="entry name" value="GH"/>
</dbReference>
<evidence type="ECO:0000313" key="1">
    <source>
        <dbReference type="EMBL" id="MCF2497198.1"/>
    </source>
</evidence>
<dbReference type="Gene3D" id="3.20.20.80">
    <property type="entry name" value="Glycosidases"/>
    <property type="match status" value="1"/>
</dbReference>
<dbReference type="AlphaFoldDB" id="A0A9X1TSE6"/>
<comment type="caution">
    <text evidence="1">The sequence shown here is derived from an EMBL/GenBank/DDBJ whole genome shotgun (WGS) entry which is preliminary data.</text>
</comment>
<dbReference type="EMBL" id="JAKFFV010000002">
    <property type="protein sequence ID" value="MCF2497198.1"/>
    <property type="molecule type" value="Genomic_DNA"/>
</dbReference>
<dbReference type="Proteomes" id="UP001139411">
    <property type="component" value="Unassembled WGS sequence"/>
</dbReference>
<proteinExistence type="predicted"/>
<evidence type="ECO:0000313" key="2">
    <source>
        <dbReference type="Proteomes" id="UP001139411"/>
    </source>
</evidence>
<dbReference type="SUPFAM" id="SSF51445">
    <property type="entry name" value="(Trans)glycosidases"/>
    <property type="match status" value="1"/>
</dbReference>
<protein>
    <submittedName>
        <fullName evidence="1">Amine oxidase</fullName>
    </submittedName>
</protein>
<organism evidence="1 2">
    <name type="scientific">Dyadobacter chenhuakuii</name>
    <dbReference type="NCBI Taxonomy" id="2909339"/>
    <lineage>
        <taxon>Bacteria</taxon>
        <taxon>Pseudomonadati</taxon>
        <taxon>Bacteroidota</taxon>
        <taxon>Cytophagia</taxon>
        <taxon>Cytophagales</taxon>
        <taxon>Spirosomataceae</taxon>
        <taxon>Dyadobacter</taxon>
    </lineage>
</organism>